<name>A0A382M967_9ZZZZ</name>
<gene>
    <name evidence="1" type="ORF">METZ01_LOCUS298377</name>
</gene>
<reference evidence="1" key="1">
    <citation type="submission" date="2018-05" db="EMBL/GenBank/DDBJ databases">
        <authorList>
            <person name="Lanie J.A."/>
            <person name="Ng W.-L."/>
            <person name="Kazmierczak K.M."/>
            <person name="Andrzejewski T.M."/>
            <person name="Davidsen T.M."/>
            <person name="Wayne K.J."/>
            <person name="Tettelin H."/>
            <person name="Glass J.I."/>
            <person name="Rusch D."/>
            <person name="Podicherti R."/>
            <person name="Tsui H.-C.T."/>
            <person name="Winkler M.E."/>
        </authorList>
    </citation>
    <scope>NUCLEOTIDE SEQUENCE</scope>
</reference>
<dbReference type="EMBL" id="UINC01092167">
    <property type="protein sequence ID" value="SVC45523.1"/>
    <property type="molecule type" value="Genomic_DNA"/>
</dbReference>
<evidence type="ECO:0000313" key="1">
    <source>
        <dbReference type="EMBL" id="SVC45523.1"/>
    </source>
</evidence>
<accession>A0A382M967</accession>
<organism evidence="1">
    <name type="scientific">marine metagenome</name>
    <dbReference type="NCBI Taxonomy" id="408172"/>
    <lineage>
        <taxon>unclassified sequences</taxon>
        <taxon>metagenomes</taxon>
        <taxon>ecological metagenomes</taxon>
    </lineage>
</organism>
<protein>
    <submittedName>
        <fullName evidence="1">Uncharacterized protein</fullName>
    </submittedName>
</protein>
<sequence>MLFRFKPKFPVIEFDTLSNSNVCEKIESCQRHIREINNNLKKYVTGGKPYRKQVISAILPVPLSLVDYVKRMRKIHKGNAVREVKKADKKKYYCEVFHMKNHVEDLVEINHSKEIRQGRKMTKSYQKNIKDYGGFPFDIQPVESPECSVHFSQWIGVFKPMEGHKQGTLLVGKKLVGYINLIRHGEIILYGSILGHGDFLNDGIMYLLNHRTIEWVLTPDIQDNQGIKYIMYAGWFDGTEGLQKWKKRTLFQPYYLKLAIQ</sequence>
<dbReference type="AlphaFoldDB" id="A0A382M967"/>
<proteinExistence type="predicted"/>